<protein>
    <submittedName>
        <fullName evidence="2">Uncharacterized protein</fullName>
    </submittedName>
</protein>
<evidence type="ECO:0000256" key="1">
    <source>
        <dbReference type="SAM" id="SignalP"/>
    </source>
</evidence>
<organism evidence="2 3">
    <name type="scientific">Eragrostis curvula</name>
    <name type="common">weeping love grass</name>
    <dbReference type="NCBI Taxonomy" id="38414"/>
    <lineage>
        <taxon>Eukaryota</taxon>
        <taxon>Viridiplantae</taxon>
        <taxon>Streptophyta</taxon>
        <taxon>Embryophyta</taxon>
        <taxon>Tracheophyta</taxon>
        <taxon>Spermatophyta</taxon>
        <taxon>Magnoliopsida</taxon>
        <taxon>Liliopsida</taxon>
        <taxon>Poales</taxon>
        <taxon>Poaceae</taxon>
        <taxon>PACMAD clade</taxon>
        <taxon>Chloridoideae</taxon>
        <taxon>Eragrostideae</taxon>
        <taxon>Eragrostidinae</taxon>
        <taxon>Eragrostis</taxon>
    </lineage>
</organism>
<dbReference type="Gramene" id="TVU37472">
    <property type="protein sequence ID" value="TVU37472"/>
    <property type="gene ID" value="EJB05_10788"/>
</dbReference>
<keyword evidence="1" id="KW-0732">Signal</keyword>
<accession>A0A5J9VM34</accession>
<name>A0A5J9VM34_9POAL</name>
<gene>
    <name evidence="2" type="ORF">EJB05_10788</name>
</gene>
<feature type="chain" id="PRO_5023834291" evidence="1">
    <location>
        <begin position="20"/>
        <end position="146"/>
    </location>
</feature>
<sequence>MSLLLLLVLLLRLYTPGSAWAPVSVTITVDWRGRGDFRTVQSAVNSVPRVDQDPCQGRELLVRASTSATAWRRLPSRRARKRYILLEGDGPSATDISFDAHALGGIDQIMREARAPSTRSRRKVDQAVAALVNLEKFKLRVNFFKF</sequence>
<feature type="signal peptide" evidence="1">
    <location>
        <begin position="1"/>
        <end position="19"/>
    </location>
</feature>
<dbReference type="AlphaFoldDB" id="A0A5J9VM34"/>
<dbReference type="InterPro" id="IPR011050">
    <property type="entry name" value="Pectin_lyase_fold/virulence"/>
</dbReference>
<proteinExistence type="predicted"/>
<evidence type="ECO:0000313" key="3">
    <source>
        <dbReference type="Proteomes" id="UP000324897"/>
    </source>
</evidence>
<dbReference type="SUPFAM" id="SSF51126">
    <property type="entry name" value="Pectin lyase-like"/>
    <property type="match status" value="1"/>
</dbReference>
<comment type="caution">
    <text evidence="2">The sequence shown here is derived from an EMBL/GenBank/DDBJ whole genome shotgun (WGS) entry which is preliminary data.</text>
</comment>
<keyword evidence="3" id="KW-1185">Reference proteome</keyword>
<evidence type="ECO:0000313" key="2">
    <source>
        <dbReference type="EMBL" id="TVU37472.1"/>
    </source>
</evidence>
<dbReference type="EMBL" id="RWGY01000007">
    <property type="protein sequence ID" value="TVU37472.1"/>
    <property type="molecule type" value="Genomic_DNA"/>
</dbReference>
<dbReference type="Proteomes" id="UP000324897">
    <property type="component" value="Chromosome 4"/>
</dbReference>
<feature type="non-terminal residue" evidence="2">
    <location>
        <position position="1"/>
    </location>
</feature>
<reference evidence="2 3" key="1">
    <citation type="journal article" date="2019" name="Sci. Rep.">
        <title>A high-quality genome of Eragrostis curvula grass provides insights into Poaceae evolution and supports new strategies to enhance forage quality.</title>
        <authorList>
            <person name="Carballo J."/>
            <person name="Santos B.A.C.M."/>
            <person name="Zappacosta D."/>
            <person name="Garbus I."/>
            <person name="Selva J.P."/>
            <person name="Gallo C.A."/>
            <person name="Diaz A."/>
            <person name="Albertini E."/>
            <person name="Caccamo M."/>
            <person name="Echenique V."/>
        </authorList>
    </citation>
    <scope>NUCLEOTIDE SEQUENCE [LARGE SCALE GENOMIC DNA]</scope>
    <source>
        <strain evidence="3">cv. Victoria</strain>
        <tissue evidence="2">Leaf</tissue>
    </source>
</reference>